<dbReference type="Proteomes" id="UP000812277">
    <property type="component" value="Unassembled WGS sequence"/>
</dbReference>
<feature type="signal peptide" evidence="1">
    <location>
        <begin position="1"/>
        <end position="18"/>
    </location>
</feature>
<evidence type="ECO:0000313" key="3">
    <source>
        <dbReference type="Proteomes" id="UP000812277"/>
    </source>
</evidence>
<keyword evidence="3" id="KW-1185">Reference proteome</keyword>
<accession>A0ABS7DA30</accession>
<proteinExistence type="predicted"/>
<gene>
    <name evidence="2" type="ORF">K0T92_14825</name>
</gene>
<feature type="chain" id="PRO_5047213092" description="Stress protein" evidence="1">
    <location>
        <begin position="19"/>
        <end position="139"/>
    </location>
</feature>
<evidence type="ECO:0000313" key="2">
    <source>
        <dbReference type="EMBL" id="MBW7476018.1"/>
    </source>
</evidence>
<dbReference type="RefSeq" id="WP_219873262.1">
    <property type="nucleotide sequence ID" value="NZ_JAHZIJ010000010.1"/>
</dbReference>
<sequence>MKRIMLAIISLLSISALAACGGGGSTYTSDDVIAAFTKAGLEVEDAVAISKEDMGIVPAKFKEGKRFSIPSAGEAEGGRVFAFDNDSDLTELKEFFGKIGEEGTIFFTRTADKGNILIQITGRVEEELFNKYKAALESL</sequence>
<reference evidence="2 3" key="1">
    <citation type="submission" date="2021-07" db="EMBL/GenBank/DDBJ databases">
        <title>Paenibacillus radiodurans sp. nov., isolated from the southeastern edge of Tengger Desert.</title>
        <authorList>
            <person name="Zhang G."/>
        </authorList>
    </citation>
    <scope>NUCLEOTIDE SEQUENCE [LARGE SCALE GENOMIC DNA]</scope>
    <source>
        <strain evidence="2 3">DT7-4</strain>
    </source>
</reference>
<evidence type="ECO:0000256" key="1">
    <source>
        <dbReference type="SAM" id="SignalP"/>
    </source>
</evidence>
<dbReference type="PROSITE" id="PS51257">
    <property type="entry name" value="PROKAR_LIPOPROTEIN"/>
    <property type="match status" value="1"/>
</dbReference>
<organism evidence="2 3">
    <name type="scientific">Paenibacillus oenotherae</name>
    <dbReference type="NCBI Taxonomy" id="1435645"/>
    <lineage>
        <taxon>Bacteria</taxon>
        <taxon>Bacillati</taxon>
        <taxon>Bacillota</taxon>
        <taxon>Bacilli</taxon>
        <taxon>Bacillales</taxon>
        <taxon>Paenibacillaceae</taxon>
        <taxon>Paenibacillus</taxon>
    </lineage>
</organism>
<dbReference type="EMBL" id="JAHZIJ010000010">
    <property type="protein sequence ID" value="MBW7476018.1"/>
    <property type="molecule type" value="Genomic_DNA"/>
</dbReference>
<name>A0ABS7DA30_9BACL</name>
<keyword evidence="1" id="KW-0732">Signal</keyword>
<comment type="caution">
    <text evidence="2">The sequence shown here is derived from an EMBL/GenBank/DDBJ whole genome shotgun (WGS) entry which is preliminary data.</text>
</comment>
<evidence type="ECO:0008006" key="4">
    <source>
        <dbReference type="Google" id="ProtNLM"/>
    </source>
</evidence>
<protein>
    <recommendedName>
        <fullName evidence="4">Stress protein</fullName>
    </recommendedName>
</protein>